<dbReference type="Proteomes" id="UP000178684">
    <property type="component" value="Unassembled WGS sequence"/>
</dbReference>
<proteinExistence type="predicted"/>
<name>A0A1F5X3G4_9BACT</name>
<evidence type="ECO:0000313" key="2">
    <source>
        <dbReference type="Proteomes" id="UP000178684"/>
    </source>
</evidence>
<dbReference type="EMBL" id="MFIE01000019">
    <property type="protein sequence ID" value="OGF82420.1"/>
    <property type="molecule type" value="Genomic_DNA"/>
</dbReference>
<dbReference type="SUPFAM" id="SSF143011">
    <property type="entry name" value="RelE-like"/>
    <property type="match status" value="1"/>
</dbReference>
<dbReference type="Gene3D" id="3.30.2310.20">
    <property type="entry name" value="RelE-like"/>
    <property type="match status" value="1"/>
</dbReference>
<protein>
    <submittedName>
        <fullName evidence="1">Uncharacterized protein</fullName>
    </submittedName>
</protein>
<reference evidence="1 2" key="1">
    <citation type="journal article" date="2016" name="Nat. Commun.">
        <title>Thousands of microbial genomes shed light on interconnected biogeochemical processes in an aquifer system.</title>
        <authorList>
            <person name="Anantharaman K."/>
            <person name="Brown C.T."/>
            <person name="Hug L.A."/>
            <person name="Sharon I."/>
            <person name="Castelle C.J."/>
            <person name="Probst A.J."/>
            <person name="Thomas B.C."/>
            <person name="Singh A."/>
            <person name="Wilkins M.J."/>
            <person name="Karaoz U."/>
            <person name="Brodie E.L."/>
            <person name="Williams K.H."/>
            <person name="Hubbard S.S."/>
            <person name="Banfield J.F."/>
        </authorList>
    </citation>
    <scope>NUCLEOTIDE SEQUENCE [LARGE SCALE GENOMIC DNA]</scope>
</reference>
<dbReference type="InterPro" id="IPR035093">
    <property type="entry name" value="RelE/ParE_toxin_dom_sf"/>
</dbReference>
<accession>A0A1F5X3G4</accession>
<comment type="caution">
    <text evidence="1">The sequence shown here is derived from an EMBL/GenBank/DDBJ whole genome shotgun (WGS) entry which is preliminary data.</text>
</comment>
<evidence type="ECO:0000313" key="1">
    <source>
        <dbReference type="EMBL" id="OGF82420.1"/>
    </source>
</evidence>
<dbReference type="AlphaFoldDB" id="A0A1F5X3G4"/>
<organism evidence="1 2">
    <name type="scientific">Candidatus Giovannonibacteria bacterium RIFCSPLOWO2_01_FULL_46_13</name>
    <dbReference type="NCBI Taxonomy" id="1798352"/>
    <lineage>
        <taxon>Bacteria</taxon>
        <taxon>Candidatus Giovannoniibacteriota</taxon>
    </lineage>
</organism>
<gene>
    <name evidence="1" type="ORF">A3B18_03705</name>
</gene>
<sequence>MEIIKTEDFIKSFRAVPKPIRHIYDIQEKRFMENWRDPRLHIKKIKGLEHAFSFRVTRSWRVLFYFQDADEAIFFEIDHRRDVYRDL</sequence>